<feature type="transmembrane region" description="Helical" evidence="7">
    <location>
        <begin position="277"/>
        <end position="295"/>
    </location>
</feature>
<dbReference type="RefSeq" id="WP_322186229.1">
    <property type="nucleotide sequence ID" value="NZ_JAXLPB010000002.1"/>
</dbReference>
<evidence type="ECO:0000256" key="2">
    <source>
        <dbReference type="ARBA" id="ARBA00022475"/>
    </source>
</evidence>
<evidence type="ECO:0000256" key="3">
    <source>
        <dbReference type="ARBA" id="ARBA00022519"/>
    </source>
</evidence>
<keyword evidence="2" id="KW-1003">Cell membrane</keyword>
<comment type="caution">
    <text evidence="7">Lacks conserved residue(s) required for the propagation of feature annotation.</text>
</comment>
<feature type="transmembrane region" description="Helical" evidence="7">
    <location>
        <begin position="320"/>
        <end position="349"/>
    </location>
</feature>
<keyword evidence="4 7" id="KW-0812">Transmembrane</keyword>
<protein>
    <recommendedName>
        <fullName evidence="7">TRAP transporter large permease protein</fullName>
    </recommendedName>
</protein>
<evidence type="ECO:0000256" key="5">
    <source>
        <dbReference type="ARBA" id="ARBA00022989"/>
    </source>
</evidence>
<feature type="transmembrane region" description="Helical" evidence="7">
    <location>
        <begin position="218"/>
        <end position="240"/>
    </location>
</feature>
<name>A0ABU5I3K8_9HYPH</name>
<feature type="transmembrane region" description="Helical" evidence="7">
    <location>
        <begin position="361"/>
        <end position="382"/>
    </location>
</feature>
<dbReference type="InterPro" id="IPR004681">
    <property type="entry name" value="TRAP_DctM"/>
</dbReference>
<evidence type="ECO:0000259" key="8">
    <source>
        <dbReference type="Pfam" id="PF06808"/>
    </source>
</evidence>
<comment type="function">
    <text evidence="7">Part of the tripartite ATP-independent periplasmic (TRAP) transport system.</text>
</comment>
<keyword evidence="5 7" id="KW-1133">Transmembrane helix</keyword>
<keyword evidence="3 7" id="KW-0997">Cell inner membrane</keyword>
<keyword evidence="10" id="KW-1185">Reference proteome</keyword>
<comment type="similarity">
    <text evidence="7">Belongs to the TRAP transporter large permease family.</text>
</comment>
<reference evidence="9 10" key="1">
    <citation type="submission" date="2023-12" db="EMBL/GenBank/DDBJ databases">
        <title>Description of Novel Strain Fulvimarina sp. 2208YS6-2-32 isolated from Uroteuthis (Photololigo) edulis.</title>
        <authorList>
            <person name="Park J.-S."/>
        </authorList>
    </citation>
    <scope>NUCLEOTIDE SEQUENCE [LARGE SCALE GENOMIC DNA]</scope>
    <source>
        <strain evidence="9 10">2208YS6-2-32</strain>
    </source>
</reference>
<feature type="transmembrane region" description="Helical" evidence="7">
    <location>
        <begin position="96"/>
        <end position="125"/>
    </location>
</feature>
<evidence type="ECO:0000313" key="9">
    <source>
        <dbReference type="EMBL" id="MDY8108756.1"/>
    </source>
</evidence>
<feature type="transmembrane region" description="Helical" evidence="7">
    <location>
        <begin position="137"/>
        <end position="160"/>
    </location>
</feature>
<feature type="transmembrane region" description="Helical" evidence="7">
    <location>
        <begin position="246"/>
        <end position="265"/>
    </location>
</feature>
<organism evidence="9 10">
    <name type="scientific">Fulvimarina uroteuthidis</name>
    <dbReference type="NCBI Taxonomy" id="3098149"/>
    <lineage>
        <taxon>Bacteria</taxon>
        <taxon>Pseudomonadati</taxon>
        <taxon>Pseudomonadota</taxon>
        <taxon>Alphaproteobacteria</taxon>
        <taxon>Hyphomicrobiales</taxon>
        <taxon>Aurantimonadaceae</taxon>
        <taxon>Fulvimarina</taxon>
    </lineage>
</organism>
<feature type="transmembrane region" description="Helical" evidence="7">
    <location>
        <begin position="6"/>
        <end position="35"/>
    </location>
</feature>
<evidence type="ECO:0000256" key="6">
    <source>
        <dbReference type="ARBA" id="ARBA00023136"/>
    </source>
</evidence>
<dbReference type="EMBL" id="JAXLPB010000002">
    <property type="protein sequence ID" value="MDY8108756.1"/>
    <property type="molecule type" value="Genomic_DNA"/>
</dbReference>
<dbReference type="Proteomes" id="UP001294412">
    <property type="component" value="Unassembled WGS sequence"/>
</dbReference>
<feature type="domain" description="TRAP C4-dicarboxylate transport system permease DctM subunit" evidence="8">
    <location>
        <begin position="9"/>
        <end position="422"/>
    </location>
</feature>
<dbReference type="PANTHER" id="PTHR33362:SF5">
    <property type="entry name" value="C4-DICARBOXYLATE TRAP TRANSPORTER LARGE PERMEASE PROTEIN DCTM"/>
    <property type="match status" value="1"/>
</dbReference>
<dbReference type="NCBIfam" id="TIGR00786">
    <property type="entry name" value="dctM"/>
    <property type="match status" value="1"/>
</dbReference>
<proteinExistence type="inferred from homology"/>
<feature type="transmembrane region" description="Helical" evidence="7">
    <location>
        <begin position="402"/>
        <end position="427"/>
    </location>
</feature>
<sequence length="433" mass="45274">MIEPIVVVLILLGLIALGAPIFLALGAAGLTGLYMARGPMAFFFGPTSLFGQLNSFELLALPLFVLMGAFLAATPVGANLFKAAVIWLQWLRGGLAISTVGASAVFGAVSGVSIAGVAAVGSIAVPQMLERGYSRQLAAGSVVASGALAMLIPPSVPLIIYGAVSSVSVADLFIGGIVPGISLALALCVYIYFRALFNPKEAPRGEYVAYSWGDRLRALGGIWHAILLIVVVLGAIYSGIATPSEAAAFGAVGAFLVAVAIFRCLDVKGVIKVVAQSARISGAILIIMGCARIFGDYLNLVRVPDAITGLLIGTDLPPEVILMLIMLILVGLGMLVDAVSLIVVTTPILLPLITTLGYDPLWFGIILVMNLEIAVITPPVGLNLYTLKAVAPMLKIEEIVRSVVPFVIIQFLMLALFVLVPSLSLWLPNLMKN</sequence>
<dbReference type="InterPro" id="IPR010656">
    <property type="entry name" value="DctM"/>
</dbReference>
<dbReference type="Pfam" id="PF06808">
    <property type="entry name" value="DctM"/>
    <property type="match status" value="1"/>
</dbReference>
<keyword evidence="7" id="KW-0813">Transport</keyword>
<evidence type="ECO:0000313" key="10">
    <source>
        <dbReference type="Proteomes" id="UP001294412"/>
    </source>
</evidence>
<comment type="subunit">
    <text evidence="7">The complex comprises the extracytoplasmic solute receptor protein and the two transmembrane proteins.</text>
</comment>
<accession>A0ABU5I3K8</accession>
<evidence type="ECO:0000256" key="7">
    <source>
        <dbReference type="RuleBase" id="RU369079"/>
    </source>
</evidence>
<dbReference type="PIRSF" id="PIRSF006066">
    <property type="entry name" value="HI0050"/>
    <property type="match status" value="1"/>
</dbReference>
<dbReference type="PANTHER" id="PTHR33362">
    <property type="entry name" value="SIALIC ACID TRAP TRANSPORTER PERMEASE PROTEIN SIAT-RELATED"/>
    <property type="match status" value="1"/>
</dbReference>
<keyword evidence="6 7" id="KW-0472">Membrane</keyword>
<gene>
    <name evidence="9" type="ORF">U0C82_06310</name>
</gene>
<comment type="subcellular location">
    <subcellularLocation>
        <location evidence="1 7">Cell inner membrane</location>
        <topology evidence="1 7">Multi-pass membrane protein</topology>
    </subcellularLocation>
</comment>
<evidence type="ECO:0000256" key="1">
    <source>
        <dbReference type="ARBA" id="ARBA00004429"/>
    </source>
</evidence>
<feature type="transmembrane region" description="Helical" evidence="7">
    <location>
        <begin position="172"/>
        <end position="197"/>
    </location>
</feature>
<comment type="caution">
    <text evidence="9">The sequence shown here is derived from an EMBL/GenBank/DDBJ whole genome shotgun (WGS) entry which is preliminary data.</text>
</comment>
<evidence type="ECO:0000256" key="4">
    <source>
        <dbReference type="ARBA" id="ARBA00022692"/>
    </source>
</evidence>